<comment type="subcellular location">
    <subcellularLocation>
        <location evidence="1">Cytoplasm</location>
    </subcellularLocation>
    <subcellularLocation>
        <location evidence="1">Nucleus</location>
        <location evidence="1">Nucleolus</location>
    </subcellularLocation>
    <subcellularLocation>
        <location evidence="1">Nucleus</location>
    </subcellularLocation>
</comment>
<keyword evidence="1" id="KW-0694">RNA-binding</keyword>
<keyword evidence="4" id="KW-1185">Reference proteome</keyword>
<comment type="function">
    <text evidence="1">Plays a role in the recruitment of the exosome to pre-rRNA to mediate the 3'-5' end processing of the 5.8S rRNA.</text>
</comment>
<accession>A0AA38L9F0</accession>
<evidence type="ECO:0000313" key="3">
    <source>
        <dbReference type="EMBL" id="KAH9312202.1"/>
    </source>
</evidence>
<organism evidence="3 4">
    <name type="scientific">Taxus chinensis</name>
    <name type="common">Chinese yew</name>
    <name type="synonym">Taxus wallichiana var. chinensis</name>
    <dbReference type="NCBI Taxonomy" id="29808"/>
    <lineage>
        <taxon>Eukaryota</taxon>
        <taxon>Viridiplantae</taxon>
        <taxon>Streptophyta</taxon>
        <taxon>Embryophyta</taxon>
        <taxon>Tracheophyta</taxon>
        <taxon>Spermatophyta</taxon>
        <taxon>Pinopsida</taxon>
        <taxon>Pinidae</taxon>
        <taxon>Conifers II</taxon>
        <taxon>Cupressales</taxon>
        <taxon>Taxaceae</taxon>
        <taxon>Taxus</taxon>
    </lineage>
</organism>
<dbReference type="OMA" id="QRENMRN"/>
<feature type="compositionally biased region" description="Basic and acidic residues" evidence="2">
    <location>
        <begin position="122"/>
        <end position="134"/>
    </location>
</feature>
<comment type="caution">
    <text evidence="3">The sequence shown here is derived from an EMBL/GenBank/DDBJ whole genome shotgun (WGS) entry which is preliminary data.</text>
</comment>
<keyword evidence="1" id="KW-0238">DNA-binding</keyword>
<sequence>MASDGVPADVIKSVEAVTAHCEEVECNVRDVLAASDPDVLAELPPLDRAYTFLTLAKAVSTLYTLQLRCRGESPEYHPFKKELERLELYTHKVEYFINSSKARPTTKINAVAATRFIEHSLPDLTPEQRSEMRNVSKGQGTWSRSQEARGNKKKRKHEPSGKPSVAVAAAAFLAETSKELFGGGNPGEQVEEVSEEGEIEHD</sequence>
<dbReference type="Proteomes" id="UP000824469">
    <property type="component" value="Unassembled WGS sequence"/>
</dbReference>
<dbReference type="GO" id="GO:0010468">
    <property type="term" value="P:regulation of gene expression"/>
    <property type="evidence" value="ECO:0007669"/>
    <property type="project" value="TreeGrafter"/>
</dbReference>
<feature type="compositionally biased region" description="Acidic residues" evidence="2">
    <location>
        <begin position="189"/>
        <end position="202"/>
    </location>
</feature>
<dbReference type="GO" id="GO:0003723">
    <property type="term" value="F:RNA binding"/>
    <property type="evidence" value="ECO:0007669"/>
    <property type="project" value="UniProtKB-UniRule"/>
</dbReference>
<dbReference type="GO" id="GO:0003677">
    <property type="term" value="F:DNA binding"/>
    <property type="evidence" value="ECO:0007669"/>
    <property type="project" value="UniProtKB-KW"/>
</dbReference>
<dbReference type="InterPro" id="IPR011082">
    <property type="entry name" value="Exosome-assoc_fac/DNA_repair"/>
</dbReference>
<protein>
    <recommendedName>
        <fullName evidence="1">Nuclear nucleic acid-binding protein C1D</fullName>
    </recommendedName>
</protein>
<evidence type="ECO:0000313" key="4">
    <source>
        <dbReference type="Proteomes" id="UP000824469"/>
    </source>
</evidence>
<dbReference type="GO" id="GO:0005737">
    <property type="term" value="C:cytoplasm"/>
    <property type="evidence" value="ECO:0007669"/>
    <property type="project" value="UniProtKB-SubCell"/>
</dbReference>
<keyword evidence="1" id="KW-0963">Cytoplasm</keyword>
<dbReference type="GO" id="GO:0000178">
    <property type="term" value="C:exosome (RNase complex)"/>
    <property type="evidence" value="ECO:0007669"/>
    <property type="project" value="TreeGrafter"/>
</dbReference>
<dbReference type="GO" id="GO:0005730">
    <property type="term" value="C:nucleolus"/>
    <property type="evidence" value="ECO:0007669"/>
    <property type="project" value="UniProtKB-SubCell"/>
</dbReference>
<dbReference type="PANTHER" id="PTHR15341:SF3">
    <property type="entry name" value="NUCLEAR NUCLEIC ACID-BINDING PROTEIN C1D"/>
    <property type="match status" value="1"/>
</dbReference>
<proteinExistence type="inferred from homology"/>
<dbReference type="AlphaFoldDB" id="A0AA38L9F0"/>
<dbReference type="GO" id="GO:0000460">
    <property type="term" value="P:maturation of 5.8S rRNA"/>
    <property type="evidence" value="ECO:0007669"/>
    <property type="project" value="TreeGrafter"/>
</dbReference>
<evidence type="ECO:0000256" key="2">
    <source>
        <dbReference type="SAM" id="MobiDB-lite"/>
    </source>
</evidence>
<evidence type="ECO:0000256" key="1">
    <source>
        <dbReference type="RuleBase" id="RU368003"/>
    </source>
</evidence>
<feature type="region of interest" description="Disordered" evidence="2">
    <location>
        <begin position="122"/>
        <end position="202"/>
    </location>
</feature>
<comment type="subunit">
    <text evidence="1">Monomer and homodimer.</text>
</comment>
<reference evidence="3 4" key="1">
    <citation type="journal article" date="2021" name="Nat. Plants">
        <title>The Taxus genome provides insights into paclitaxel biosynthesis.</title>
        <authorList>
            <person name="Xiong X."/>
            <person name="Gou J."/>
            <person name="Liao Q."/>
            <person name="Li Y."/>
            <person name="Zhou Q."/>
            <person name="Bi G."/>
            <person name="Li C."/>
            <person name="Du R."/>
            <person name="Wang X."/>
            <person name="Sun T."/>
            <person name="Guo L."/>
            <person name="Liang H."/>
            <person name="Lu P."/>
            <person name="Wu Y."/>
            <person name="Zhang Z."/>
            <person name="Ro D.K."/>
            <person name="Shang Y."/>
            <person name="Huang S."/>
            <person name="Yan J."/>
        </authorList>
    </citation>
    <scope>NUCLEOTIDE SEQUENCE [LARGE SCALE GENOMIC DNA]</scope>
    <source>
        <strain evidence="3">Ta-2019</strain>
    </source>
</reference>
<comment type="similarity">
    <text evidence="1">Belongs to the C1D family.</text>
</comment>
<dbReference type="PANTHER" id="PTHR15341">
    <property type="entry name" value="SUN-COR STEROID HORMONE RECEPTOR CO-REPRESSOR"/>
    <property type="match status" value="1"/>
</dbReference>
<keyword evidence="1" id="KW-0539">Nucleus</keyword>
<name>A0AA38L9F0_TAXCH</name>
<dbReference type="EMBL" id="JAHRHJ020000006">
    <property type="protein sequence ID" value="KAH9312202.1"/>
    <property type="molecule type" value="Genomic_DNA"/>
</dbReference>
<keyword evidence="1" id="KW-0698">rRNA processing</keyword>
<feature type="compositionally biased region" description="Polar residues" evidence="2">
    <location>
        <begin position="136"/>
        <end position="145"/>
    </location>
</feature>
<gene>
    <name evidence="3" type="ORF">KI387_027237</name>
</gene>